<gene>
    <name evidence="5" type="ORF">QEZ52_17245</name>
</gene>
<dbReference type="PRINTS" id="PR00035">
    <property type="entry name" value="HTHGNTR"/>
</dbReference>
<accession>A0ABZ2XUF9</accession>
<evidence type="ECO:0000256" key="1">
    <source>
        <dbReference type="ARBA" id="ARBA00023015"/>
    </source>
</evidence>
<dbReference type="InterPro" id="IPR036388">
    <property type="entry name" value="WH-like_DNA-bd_sf"/>
</dbReference>
<dbReference type="EMBL" id="CP123584">
    <property type="protein sequence ID" value="WZK88326.1"/>
    <property type="molecule type" value="Genomic_DNA"/>
</dbReference>
<keyword evidence="6" id="KW-1185">Reference proteome</keyword>
<dbReference type="SMART" id="SM00345">
    <property type="entry name" value="HTH_GNTR"/>
    <property type="match status" value="1"/>
</dbReference>
<evidence type="ECO:0000313" key="6">
    <source>
        <dbReference type="Proteomes" id="UP001623232"/>
    </source>
</evidence>
<keyword evidence="2" id="KW-0238">DNA-binding</keyword>
<keyword evidence="1" id="KW-0805">Transcription regulation</keyword>
<dbReference type="PANTHER" id="PTHR43537">
    <property type="entry name" value="TRANSCRIPTIONAL REGULATOR, GNTR FAMILY"/>
    <property type="match status" value="1"/>
</dbReference>
<dbReference type="SUPFAM" id="SSF46785">
    <property type="entry name" value="Winged helix' DNA-binding domain"/>
    <property type="match status" value="1"/>
</dbReference>
<dbReference type="SMART" id="SM00895">
    <property type="entry name" value="FCD"/>
    <property type="match status" value="1"/>
</dbReference>
<dbReference type="CDD" id="cd07377">
    <property type="entry name" value="WHTH_GntR"/>
    <property type="match status" value="1"/>
</dbReference>
<proteinExistence type="predicted"/>
<dbReference type="Pfam" id="PF00392">
    <property type="entry name" value="GntR"/>
    <property type="match status" value="1"/>
</dbReference>
<reference evidence="5 6" key="1">
    <citation type="submission" date="2023-04" db="EMBL/GenBank/DDBJ databases">
        <title>Complete genome sequence of Alisedimentitalea scapharcae.</title>
        <authorList>
            <person name="Rong J.-C."/>
            <person name="Yi M.-L."/>
            <person name="Zhao Q."/>
        </authorList>
    </citation>
    <scope>NUCLEOTIDE SEQUENCE [LARGE SCALE GENOMIC DNA]</scope>
    <source>
        <strain evidence="5 6">KCTC 42119</strain>
    </source>
</reference>
<keyword evidence="3" id="KW-0804">Transcription</keyword>
<dbReference type="InterPro" id="IPR036390">
    <property type="entry name" value="WH_DNA-bd_sf"/>
</dbReference>
<dbReference type="SUPFAM" id="SSF48008">
    <property type="entry name" value="GntR ligand-binding domain-like"/>
    <property type="match status" value="1"/>
</dbReference>
<dbReference type="InterPro" id="IPR008920">
    <property type="entry name" value="TF_FadR/GntR_C"/>
</dbReference>
<organism evidence="5 6">
    <name type="scientific">Aliisedimentitalea scapharcae</name>
    <dbReference type="NCBI Taxonomy" id="1524259"/>
    <lineage>
        <taxon>Bacteria</taxon>
        <taxon>Pseudomonadati</taxon>
        <taxon>Pseudomonadota</taxon>
        <taxon>Alphaproteobacteria</taxon>
        <taxon>Rhodobacterales</taxon>
        <taxon>Roseobacteraceae</taxon>
        <taxon>Aliisedimentitalea</taxon>
    </lineage>
</organism>
<protein>
    <submittedName>
        <fullName evidence="5">GntR family transcriptional regulator</fullName>
    </submittedName>
</protein>
<evidence type="ECO:0000256" key="3">
    <source>
        <dbReference type="ARBA" id="ARBA00023163"/>
    </source>
</evidence>
<dbReference type="Gene3D" id="1.10.10.10">
    <property type="entry name" value="Winged helix-like DNA-binding domain superfamily/Winged helix DNA-binding domain"/>
    <property type="match status" value="1"/>
</dbReference>
<dbReference type="Pfam" id="PF07729">
    <property type="entry name" value="FCD"/>
    <property type="match status" value="1"/>
</dbReference>
<dbReference type="RefSeq" id="WP_406645712.1">
    <property type="nucleotide sequence ID" value="NZ_CP123584.1"/>
</dbReference>
<evidence type="ECO:0000256" key="2">
    <source>
        <dbReference type="ARBA" id="ARBA00023125"/>
    </source>
</evidence>
<dbReference type="Gene3D" id="1.20.120.530">
    <property type="entry name" value="GntR ligand-binding domain-like"/>
    <property type="match status" value="1"/>
</dbReference>
<dbReference type="InterPro" id="IPR011711">
    <property type="entry name" value="GntR_C"/>
</dbReference>
<sequence>MAKPESPRSESNVDRLYEALRRMASDFAFKPDARINESALATQLDASRTPIREALNRLVAEGFLTFQSGRGFFCRSLSPELVMDLYEARVAVEVEAVRLACVRGSDAEITSLMNELDEIAPDYTPDADPESLLAMDERFHGQLAALSGNGELGRMLANLNDRIRYIRLIDLKRLRETANDGQTMVSAHRRILEAIASRDADAASTQMRAHIERRREGATQAVRDAYAQLYVPEF</sequence>
<feature type="domain" description="HTH gntR-type" evidence="4">
    <location>
        <begin position="10"/>
        <end position="77"/>
    </location>
</feature>
<dbReference type="PANTHER" id="PTHR43537:SF45">
    <property type="entry name" value="GNTR FAMILY REGULATORY PROTEIN"/>
    <property type="match status" value="1"/>
</dbReference>
<name>A0ABZ2XUF9_9RHOB</name>
<dbReference type="Proteomes" id="UP001623232">
    <property type="component" value="Chromosome"/>
</dbReference>
<dbReference type="PROSITE" id="PS50949">
    <property type="entry name" value="HTH_GNTR"/>
    <property type="match status" value="1"/>
</dbReference>
<dbReference type="InterPro" id="IPR000524">
    <property type="entry name" value="Tscrpt_reg_HTH_GntR"/>
</dbReference>
<evidence type="ECO:0000313" key="5">
    <source>
        <dbReference type="EMBL" id="WZK88326.1"/>
    </source>
</evidence>
<evidence type="ECO:0000259" key="4">
    <source>
        <dbReference type="PROSITE" id="PS50949"/>
    </source>
</evidence>